<dbReference type="PROSITE" id="PS00380">
    <property type="entry name" value="RHODANESE_1"/>
    <property type="match status" value="1"/>
</dbReference>
<dbReference type="InterPro" id="IPR051011">
    <property type="entry name" value="Metal_resp_trans_reg"/>
</dbReference>
<keyword evidence="1" id="KW-0805">Transcription regulation</keyword>
<dbReference type="InterPro" id="IPR036873">
    <property type="entry name" value="Rhodanese-like_dom_sf"/>
</dbReference>
<dbReference type="PROSITE" id="PS50987">
    <property type="entry name" value="HTH_ARSR_2"/>
    <property type="match status" value="1"/>
</dbReference>
<name>A0ABS1E743_9GAMM</name>
<dbReference type="InterPro" id="IPR001763">
    <property type="entry name" value="Rhodanese-like_dom"/>
</dbReference>
<dbReference type="InterPro" id="IPR036390">
    <property type="entry name" value="WH_DNA-bd_sf"/>
</dbReference>
<sequence>MGEQSGQRKLFEQFASVAKALGHEYRLELLELVAQGERSVEALTQLTGLPVGTVSQHLQQLRRTGLVAARKEGKYVYYSLADDEVLELMASLRRVAQRNVAEVQRLVEQYFHDQTALDALSPSDLVERLRAGMVTLLDVRPREEYAAGHLPGAVNIPLDELEQRLQELPADQEVVAYCRGPYCALSIEAVQRLRDRGVKALRLEEGYPEWRADGFPVQ</sequence>
<evidence type="ECO:0000313" key="6">
    <source>
        <dbReference type="EMBL" id="MBK1726778.1"/>
    </source>
</evidence>
<dbReference type="EMBL" id="NRSH01000067">
    <property type="protein sequence ID" value="MBK1726778.1"/>
    <property type="molecule type" value="Genomic_DNA"/>
</dbReference>
<feature type="domain" description="HTH arsR-type" evidence="5">
    <location>
        <begin position="6"/>
        <end position="100"/>
    </location>
</feature>
<dbReference type="InterPro" id="IPR011991">
    <property type="entry name" value="ArsR-like_HTH"/>
</dbReference>
<dbReference type="InterPro" id="IPR001845">
    <property type="entry name" value="HTH_ArsR_DNA-bd_dom"/>
</dbReference>
<feature type="domain" description="Rhodanese" evidence="4">
    <location>
        <begin position="130"/>
        <end position="218"/>
    </location>
</feature>
<dbReference type="Proteomes" id="UP000738126">
    <property type="component" value="Unassembled WGS sequence"/>
</dbReference>
<protein>
    <submittedName>
        <fullName evidence="6">ArsR family transcriptional regulator</fullName>
    </submittedName>
</protein>
<evidence type="ECO:0000256" key="1">
    <source>
        <dbReference type="ARBA" id="ARBA00023015"/>
    </source>
</evidence>
<dbReference type="Gene3D" id="1.10.10.10">
    <property type="entry name" value="Winged helix-like DNA-binding domain superfamily/Winged helix DNA-binding domain"/>
    <property type="match status" value="1"/>
</dbReference>
<reference evidence="6 7" key="1">
    <citation type="journal article" date="2020" name="Microorganisms">
        <title>Osmotic Adaptation and Compatible Solute Biosynthesis of Phototrophic Bacteria as Revealed from Genome Analyses.</title>
        <authorList>
            <person name="Imhoff J.F."/>
            <person name="Rahn T."/>
            <person name="Kunzel S."/>
            <person name="Keller A."/>
            <person name="Neulinger S.C."/>
        </authorList>
    </citation>
    <scope>NUCLEOTIDE SEQUENCE [LARGE SCALE GENOMIC DNA]</scope>
    <source>
        <strain evidence="6 7">DSM 15116</strain>
    </source>
</reference>
<proteinExistence type="predicted"/>
<dbReference type="Pfam" id="PF00581">
    <property type="entry name" value="Rhodanese"/>
    <property type="match status" value="1"/>
</dbReference>
<dbReference type="SMART" id="SM00450">
    <property type="entry name" value="RHOD"/>
    <property type="match status" value="1"/>
</dbReference>
<organism evidence="6 7">
    <name type="scientific">Halorhodospira neutriphila</name>
    <dbReference type="NCBI Taxonomy" id="168379"/>
    <lineage>
        <taxon>Bacteria</taxon>
        <taxon>Pseudomonadati</taxon>
        <taxon>Pseudomonadota</taxon>
        <taxon>Gammaproteobacteria</taxon>
        <taxon>Chromatiales</taxon>
        <taxon>Ectothiorhodospiraceae</taxon>
        <taxon>Halorhodospira</taxon>
    </lineage>
</organism>
<dbReference type="PRINTS" id="PR00778">
    <property type="entry name" value="HTHARSR"/>
</dbReference>
<dbReference type="PANTHER" id="PTHR43132">
    <property type="entry name" value="ARSENICAL RESISTANCE OPERON REPRESSOR ARSR-RELATED"/>
    <property type="match status" value="1"/>
</dbReference>
<evidence type="ECO:0000313" key="7">
    <source>
        <dbReference type="Proteomes" id="UP000738126"/>
    </source>
</evidence>
<dbReference type="RefSeq" id="WP_200258680.1">
    <property type="nucleotide sequence ID" value="NZ_NRSH01000067.1"/>
</dbReference>
<accession>A0ABS1E743</accession>
<dbReference type="SUPFAM" id="SSF52821">
    <property type="entry name" value="Rhodanese/Cell cycle control phosphatase"/>
    <property type="match status" value="1"/>
</dbReference>
<dbReference type="PROSITE" id="PS50206">
    <property type="entry name" value="RHODANESE_3"/>
    <property type="match status" value="1"/>
</dbReference>
<evidence type="ECO:0000256" key="2">
    <source>
        <dbReference type="ARBA" id="ARBA00023125"/>
    </source>
</evidence>
<evidence type="ECO:0000259" key="5">
    <source>
        <dbReference type="PROSITE" id="PS50987"/>
    </source>
</evidence>
<dbReference type="Pfam" id="PF01022">
    <property type="entry name" value="HTH_5"/>
    <property type="match status" value="1"/>
</dbReference>
<dbReference type="CDD" id="cd00090">
    <property type="entry name" value="HTH_ARSR"/>
    <property type="match status" value="1"/>
</dbReference>
<dbReference type="InterPro" id="IPR001307">
    <property type="entry name" value="Thiosulphate_STrfase_CS"/>
</dbReference>
<keyword evidence="3" id="KW-0804">Transcription</keyword>
<dbReference type="SMART" id="SM00418">
    <property type="entry name" value="HTH_ARSR"/>
    <property type="match status" value="1"/>
</dbReference>
<evidence type="ECO:0000259" key="4">
    <source>
        <dbReference type="PROSITE" id="PS50206"/>
    </source>
</evidence>
<dbReference type="CDD" id="cd00158">
    <property type="entry name" value="RHOD"/>
    <property type="match status" value="1"/>
</dbReference>
<comment type="caution">
    <text evidence="6">The sequence shown here is derived from an EMBL/GenBank/DDBJ whole genome shotgun (WGS) entry which is preliminary data.</text>
</comment>
<dbReference type="InterPro" id="IPR036388">
    <property type="entry name" value="WH-like_DNA-bd_sf"/>
</dbReference>
<evidence type="ECO:0000256" key="3">
    <source>
        <dbReference type="ARBA" id="ARBA00023163"/>
    </source>
</evidence>
<dbReference type="Gene3D" id="3.40.250.10">
    <property type="entry name" value="Rhodanese-like domain"/>
    <property type="match status" value="1"/>
</dbReference>
<keyword evidence="2" id="KW-0238">DNA-binding</keyword>
<keyword evidence="7" id="KW-1185">Reference proteome</keyword>
<gene>
    <name evidence="6" type="ORF">CKO13_07040</name>
</gene>
<dbReference type="PANTHER" id="PTHR43132:SF8">
    <property type="entry name" value="HTH-TYPE TRANSCRIPTIONAL REGULATOR KMTR"/>
    <property type="match status" value="1"/>
</dbReference>
<dbReference type="NCBIfam" id="NF033788">
    <property type="entry name" value="HTH_metalloreg"/>
    <property type="match status" value="1"/>
</dbReference>
<dbReference type="SUPFAM" id="SSF46785">
    <property type="entry name" value="Winged helix' DNA-binding domain"/>
    <property type="match status" value="1"/>
</dbReference>